<dbReference type="InterPro" id="IPR036188">
    <property type="entry name" value="FAD/NAD-bd_sf"/>
</dbReference>
<evidence type="ECO:0000256" key="1">
    <source>
        <dbReference type="ARBA" id="ARBA00001974"/>
    </source>
</evidence>
<dbReference type="PRINTS" id="PR00411">
    <property type="entry name" value="PNDRDTASEI"/>
</dbReference>
<organism evidence="7 8">
    <name type="scientific">Kumtagia ephedrae</name>
    <dbReference type="NCBI Taxonomy" id="2116701"/>
    <lineage>
        <taxon>Bacteria</taxon>
        <taxon>Pseudomonadati</taxon>
        <taxon>Pseudomonadota</taxon>
        <taxon>Alphaproteobacteria</taxon>
        <taxon>Hyphomicrobiales</taxon>
        <taxon>Phyllobacteriaceae</taxon>
        <taxon>Kumtagia</taxon>
    </lineage>
</organism>
<keyword evidence="4" id="KW-0560">Oxidoreductase</keyword>
<feature type="domain" description="FAD/NAD(P)-binding" evidence="5">
    <location>
        <begin position="5"/>
        <end position="301"/>
    </location>
</feature>
<dbReference type="PANTHER" id="PTHR43557">
    <property type="entry name" value="APOPTOSIS-INDUCING FACTOR 1"/>
    <property type="match status" value="1"/>
</dbReference>
<dbReference type="RefSeq" id="WP_106770614.1">
    <property type="nucleotide sequence ID" value="NZ_PXYK01000002.1"/>
</dbReference>
<dbReference type="PRINTS" id="PR00368">
    <property type="entry name" value="FADPNR"/>
</dbReference>
<evidence type="ECO:0000256" key="4">
    <source>
        <dbReference type="ARBA" id="ARBA00023002"/>
    </source>
</evidence>
<evidence type="ECO:0000256" key="2">
    <source>
        <dbReference type="ARBA" id="ARBA00022630"/>
    </source>
</evidence>
<evidence type="ECO:0000259" key="6">
    <source>
        <dbReference type="Pfam" id="PF14759"/>
    </source>
</evidence>
<comment type="cofactor">
    <cofactor evidence="1">
        <name>FAD</name>
        <dbReference type="ChEBI" id="CHEBI:57692"/>
    </cofactor>
</comment>
<evidence type="ECO:0000313" key="7">
    <source>
        <dbReference type="EMBL" id="PSJ65274.1"/>
    </source>
</evidence>
<gene>
    <name evidence="7" type="ORF">C7I84_02705</name>
</gene>
<dbReference type="Gene3D" id="3.30.390.30">
    <property type="match status" value="1"/>
</dbReference>
<dbReference type="PANTHER" id="PTHR43557:SF2">
    <property type="entry name" value="RIESKE DOMAIN-CONTAINING PROTEIN-RELATED"/>
    <property type="match status" value="1"/>
</dbReference>
<dbReference type="InterPro" id="IPR023753">
    <property type="entry name" value="FAD/NAD-binding_dom"/>
</dbReference>
<dbReference type="Gene3D" id="3.50.50.60">
    <property type="entry name" value="FAD/NAD(P)-binding domain"/>
    <property type="match status" value="2"/>
</dbReference>
<dbReference type="Pfam" id="PF07992">
    <property type="entry name" value="Pyr_redox_2"/>
    <property type="match status" value="1"/>
</dbReference>
<accession>A0A2P7SS15</accession>
<dbReference type="GO" id="GO:0016651">
    <property type="term" value="F:oxidoreductase activity, acting on NAD(P)H"/>
    <property type="evidence" value="ECO:0007669"/>
    <property type="project" value="TreeGrafter"/>
</dbReference>
<evidence type="ECO:0000256" key="3">
    <source>
        <dbReference type="ARBA" id="ARBA00022827"/>
    </source>
</evidence>
<dbReference type="SUPFAM" id="SSF51905">
    <property type="entry name" value="FAD/NAD(P)-binding domain"/>
    <property type="match status" value="2"/>
</dbReference>
<keyword evidence="3" id="KW-0274">FAD</keyword>
<dbReference type="GO" id="GO:0005737">
    <property type="term" value="C:cytoplasm"/>
    <property type="evidence" value="ECO:0007669"/>
    <property type="project" value="TreeGrafter"/>
</dbReference>
<keyword evidence="8" id="KW-1185">Reference proteome</keyword>
<dbReference type="SUPFAM" id="SSF55424">
    <property type="entry name" value="FAD/NAD-linked reductases, dimerisation (C-terminal) domain"/>
    <property type="match status" value="1"/>
</dbReference>
<dbReference type="OrthoDB" id="7809559at2"/>
<dbReference type="InterPro" id="IPR016156">
    <property type="entry name" value="FAD/NAD-linked_Rdtase_dimer_sf"/>
</dbReference>
<reference evidence="7 8" key="1">
    <citation type="submission" date="2018-03" db="EMBL/GenBank/DDBJ databases">
        <title>The draft genome of Mesorhizobium sp. 6GN-30.</title>
        <authorList>
            <person name="Liu L."/>
            <person name="Li L."/>
            <person name="Wang T."/>
            <person name="Zhang X."/>
            <person name="Liang L."/>
        </authorList>
    </citation>
    <scope>NUCLEOTIDE SEQUENCE [LARGE SCALE GENOMIC DNA]</scope>
    <source>
        <strain evidence="7 8">6GN30</strain>
    </source>
</reference>
<dbReference type="Proteomes" id="UP000241229">
    <property type="component" value="Unassembled WGS sequence"/>
</dbReference>
<sequence length="408" mass="43157">MLNAIVIVGAGQAGFQTVASLRQDGFAGSIMLVGDEPGMPYQRPPLSKAYLLGKIDAPGLFFRPEKFFADHRIDLVNSAAVALDRTNRRVSLADGSALAYDHLVLATGAHNRSLPVPGAALDGVFGLKNLGDADALAARLVDVENVVVVGAGFIGLEFAAVARASGKTVHVVELADRPMARAVSKETAAFFADAHRAWGVMLDFGQGLSRIDGERGRVVAVELTNGRRLPADLVVFGIGVLPNAQLASEAGLDIENGIRVDSYLLTSDPAISAIGDCAMFPSQHAGGSIRLESVQNAADQGRAVAARLVGKGAPYAAVPWFWTDQGDLKLQMVGLSAGHDATVRLGDPATRSFSILLFRRGRLIAVESVNRPGDFMAARKILASRATPRWEEAAAEGFELRAWEAANR</sequence>
<dbReference type="EMBL" id="PXYK01000002">
    <property type="protein sequence ID" value="PSJ65274.1"/>
    <property type="molecule type" value="Genomic_DNA"/>
</dbReference>
<feature type="domain" description="Reductase C-terminal" evidence="6">
    <location>
        <begin position="320"/>
        <end position="402"/>
    </location>
</feature>
<protein>
    <submittedName>
        <fullName evidence="7">Pyridine nucleotide-disulfide oxidoreductase</fullName>
    </submittedName>
</protein>
<keyword evidence="2" id="KW-0285">Flavoprotein</keyword>
<evidence type="ECO:0000259" key="5">
    <source>
        <dbReference type="Pfam" id="PF07992"/>
    </source>
</evidence>
<comment type="caution">
    <text evidence="7">The sequence shown here is derived from an EMBL/GenBank/DDBJ whole genome shotgun (WGS) entry which is preliminary data.</text>
</comment>
<dbReference type="InterPro" id="IPR050446">
    <property type="entry name" value="FAD-oxidoreductase/Apoptosis"/>
</dbReference>
<dbReference type="Pfam" id="PF14759">
    <property type="entry name" value="Reductase_C"/>
    <property type="match status" value="1"/>
</dbReference>
<proteinExistence type="predicted"/>
<name>A0A2P7SS15_9HYPH</name>
<evidence type="ECO:0000313" key="8">
    <source>
        <dbReference type="Proteomes" id="UP000241229"/>
    </source>
</evidence>
<dbReference type="InterPro" id="IPR028202">
    <property type="entry name" value="Reductase_C"/>
</dbReference>
<dbReference type="AlphaFoldDB" id="A0A2P7SS15"/>